<dbReference type="Gene3D" id="4.10.60.10">
    <property type="entry name" value="Zinc finger, CCHC-type"/>
    <property type="match status" value="1"/>
</dbReference>
<gene>
    <name evidence="6" type="ORF">AAE3_LOCUS1206</name>
</gene>
<keyword evidence="2" id="KW-0479">Metal-binding</keyword>
<keyword evidence="4" id="KW-1133">Transmembrane helix</keyword>
<evidence type="ECO:0000256" key="4">
    <source>
        <dbReference type="SAM" id="Phobius"/>
    </source>
</evidence>
<dbReference type="AlphaFoldDB" id="A0A8S0W6B3"/>
<feature type="compositionally biased region" description="Basic and acidic residues" evidence="3">
    <location>
        <begin position="601"/>
        <end position="610"/>
    </location>
</feature>
<dbReference type="PROSITE" id="PS50158">
    <property type="entry name" value="ZF_CCHC"/>
    <property type="match status" value="1"/>
</dbReference>
<dbReference type="InterPro" id="IPR036875">
    <property type="entry name" value="Znf_CCHC_sf"/>
</dbReference>
<keyword evidence="4" id="KW-0472">Membrane</keyword>
<comment type="caution">
    <text evidence="6">The sequence shown here is derived from an EMBL/GenBank/DDBJ whole genome shotgun (WGS) entry which is preliminary data.</text>
</comment>
<feature type="transmembrane region" description="Helical" evidence="4">
    <location>
        <begin position="123"/>
        <end position="142"/>
    </location>
</feature>
<feature type="region of interest" description="Disordered" evidence="3">
    <location>
        <begin position="271"/>
        <end position="295"/>
    </location>
</feature>
<evidence type="ECO:0000313" key="7">
    <source>
        <dbReference type="Proteomes" id="UP000467700"/>
    </source>
</evidence>
<dbReference type="EMBL" id="CACVBS010000007">
    <property type="protein sequence ID" value="CAA7258939.1"/>
    <property type="molecule type" value="Genomic_DNA"/>
</dbReference>
<dbReference type="SUPFAM" id="SSF57756">
    <property type="entry name" value="Retrovirus zinc finger-like domains"/>
    <property type="match status" value="1"/>
</dbReference>
<evidence type="ECO:0000313" key="6">
    <source>
        <dbReference type="EMBL" id="CAA7258939.1"/>
    </source>
</evidence>
<dbReference type="PANTHER" id="PTHR47481:SF7">
    <property type="entry name" value="CCHC-TYPE DOMAIN-CONTAINING PROTEIN"/>
    <property type="match status" value="1"/>
</dbReference>
<keyword evidence="7" id="KW-1185">Reference proteome</keyword>
<dbReference type="Proteomes" id="UP000467700">
    <property type="component" value="Unassembled WGS sequence"/>
</dbReference>
<dbReference type="Pfam" id="PF14223">
    <property type="entry name" value="Retrotran_gag_2"/>
    <property type="match status" value="1"/>
</dbReference>
<dbReference type="GO" id="GO:0003676">
    <property type="term" value="F:nucleic acid binding"/>
    <property type="evidence" value="ECO:0007669"/>
    <property type="project" value="InterPro"/>
</dbReference>
<sequence>MEPYIENAMIRVLSQEMIQLLSEGTTANDWDSFLKGGIWEGASMAMQTNSLKAISERCARSDALARVVSFVGMISMIHFSAKVKSEDLSIRNKKQMTAKTIIHQHDLNMSKTKFKRWLKLGHAYARLAGAGTIYFLIFIASADVKKYFDDMHVTSIDKLANIILNPTTHSPIGCLILSVLIPAVQHFQSRWPIGSSAMFNQELLQELRLPLYINLSNILQSDTFFSHLQKDSMVYSRDMDKWACCLQTPPSSENLFSLSDLSYSVMYKTFDPQERPPSPCTDIEEDDDDDNDDEILNHPQIDQLRHLLNKSSLNDLDSVYVINTSFDPDLSANCKFRGPRKDCMANYRFTEELRSQAGSHARATSIADLETKLVCLLSTGRKLNVESMISFDLVILDVGIEPSSAAPPGSADPKTPTSAEAAALKKWKAGDAKARCRIELAISDSEMVHVMGAETARQMWEQLTTVKESKGRLGVLATRRTLYRATAEEGFDMAEHIAKLRQLQEELHTMGSKISDEDFVMILITSLPESWDNYTSSYLGSSGNKPELKSQELVAILLEESRRRKEREVGGMSLQAKGKARPNIECHNCHKMGHYAKDCWAKGGGREGKGPKTRKGPNRAGRTNQAKEKVNDDLNEVSYMAISNASTKEISKYDSGTTPGHNISH</sequence>
<evidence type="ECO:0000256" key="3">
    <source>
        <dbReference type="SAM" id="MobiDB-lite"/>
    </source>
</evidence>
<keyword evidence="2" id="KW-0863">Zinc-finger</keyword>
<dbReference type="InterPro" id="IPR001878">
    <property type="entry name" value="Znf_CCHC"/>
</dbReference>
<accession>A0A8S0W6B3</accession>
<keyword evidence="1" id="KW-0507">mRNA processing</keyword>
<keyword evidence="2" id="KW-0862">Zinc</keyword>
<organism evidence="6 7">
    <name type="scientific">Cyclocybe aegerita</name>
    <name type="common">Black poplar mushroom</name>
    <name type="synonym">Agrocybe aegerita</name>
    <dbReference type="NCBI Taxonomy" id="1973307"/>
    <lineage>
        <taxon>Eukaryota</taxon>
        <taxon>Fungi</taxon>
        <taxon>Dikarya</taxon>
        <taxon>Basidiomycota</taxon>
        <taxon>Agaricomycotina</taxon>
        <taxon>Agaricomycetes</taxon>
        <taxon>Agaricomycetidae</taxon>
        <taxon>Agaricales</taxon>
        <taxon>Agaricineae</taxon>
        <taxon>Bolbitiaceae</taxon>
        <taxon>Cyclocybe</taxon>
    </lineage>
</organism>
<feature type="region of interest" description="Disordered" evidence="3">
    <location>
        <begin position="601"/>
        <end position="635"/>
    </location>
</feature>
<dbReference type="GO" id="GO:0006397">
    <property type="term" value="P:mRNA processing"/>
    <property type="evidence" value="ECO:0007669"/>
    <property type="project" value="UniProtKB-KW"/>
</dbReference>
<protein>
    <recommendedName>
        <fullName evidence="5">CCHC-type domain-containing protein</fullName>
    </recommendedName>
</protein>
<proteinExistence type="predicted"/>
<dbReference type="GO" id="GO:0008270">
    <property type="term" value="F:zinc ion binding"/>
    <property type="evidence" value="ECO:0007669"/>
    <property type="project" value="UniProtKB-KW"/>
</dbReference>
<dbReference type="PANTHER" id="PTHR47481">
    <property type="match status" value="1"/>
</dbReference>
<reference evidence="6 7" key="1">
    <citation type="submission" date="2020-01" db="EMBL/GenBank/DDBJ databases">
        <authorList>
            <person name="Gupta K D."/>
        </authorList>
    </citation>
    <scope>NUCLEOTIDE SEQUENCE [LARGE SCALE GENOMIC DNA]</scope>
</reference>
<evidence type="ECO:0000256" key="1">
    <source>
        <dbReference type="ARBA" id="ARBA00022664"/>
    </source>
</evidence>
<keyword evidence="4" id="KW-0812">Transmembrane</keyword>
<name>A0A8S0W6B3_CYCAE</name>
<feature type="compositionally biased region" description="Acidic residues" evidence="3">
    <location>
        <begin position="282"/>
        <end position="294"/>
    </location>
</feature>
<feature type="domain" description="CCHC-type" evidence="5">
    <location>
        <begin position="586"/>
        <end position="599"/>
    </location>
</feature>
<dbReference type="OrthoDB" id="3054003at2759"/>
<dbReference type="SMART" id="SM00343">
    <property type="entry name" value="ZnF_C2HC"/>
    <property type="match status" value="1"/>
</dbReference>
<evidence type="ECO:0000259" key="5">
    <source>
        <dbReference type="PROSITE" id="PS50158"/>
    </source>
</evidence>
<evidence type="ECO:0000256" key="2">
    <source>
        <dbReference type="PROSITE-ProRule" id="PRU00047"/>
    </source>
</evidence>